<name>A0A916SAZ8_9HYPH</name>
<reference evidence="12" key="1">
    <citation type="journal article" date="2014" name="Int. J. Syst. Evol. Microbiol.">
        <title>Complete genome sequence of Corynebacterium casei LMG S-19264T (=DSM 44701T), isolated from a smear-ripened cheese.</title>
        <authorList>
            <consortium name="US DOE Joint Genome Institute (JGI-PGF)"/>
            <person name="Walter F."/>
            <person name="Albersmeier A."/>
            <person name="Kalinowski J."/>
            <person name="Ruckert C."/>
        </authorList>
    </citation>
    <scope>NUCLEOTIDE SEQUENCE</scope>
    <source>
        <strain evidence="12">CGMCC 1.15082</strain>
    </source>
</reference>
<reference evidence="12" key="2">
    <citation type="submission" date="2020-09" db="EMBL/GenBank/DDBJ databases">
        <authorList>
            <person name="Sun Q."/>
            <person name="Zhou Y."/>
        </authorList>
    </citation>
    <scope>NUCLEOTIDE SEQUENCE</scope>
    <source>
        <strain evidence="12">CGMCC 1.15082</strain>
    </source>
</reference>
<feature type="binding site" evidence="9">
    <location>
        <position position="154"/>
    </location>
    <ligand>
        <name>Mg(2+)</name>
        <dbReference type="ChEBI" id="CHEBI:18420"/>
        <label>1</label>
    </ligand>
</feature>
<dbReference type="PROSITE" id="PS51462">
    <property type="entry name" value="NUDIX"/>
    <property type="match status" value="1"/>
</dbReference>
<dbReference type="GO" id="GO:0019693">
    <property type="term" value="P:ribose phosphate metabolic process"/>
    <property type="evidence" value="ECO:0007669"/>
    <property type="project" value="TreeGrafter"/>
</dbReference>
<evidence type="ECO:0000256" key="10">
    <source>
        <dbReference type="PIRSR" id="PIRSR604385-3"/>
    </source>
</evidence>
<protein>
    <recommendedName>
        <fullName evidence="5">GDP-mannose pyrophosphatase</fullName>
    </recommendedName>
    <alternativeName>
        <fullName evidence="7">GDP-mannose hydrolase</fullName>
    </alternativeName>
    <alternativeName>
        <fullName evidence="8">GDPMK</fullName>
    </alternativeName>
</protein>
<accession>A0A916SAZ8</accession>
<dbReference type="Pfam" id="PF00293">
    <property type="entry name" value="NUDIX"/>
    <property type="match status" value="1"/>
</dbReference>
<proteinExistence type="inferred from homology"/>
<evidence type="ECO:0000256" key="3">
    <source>
        <dbReference type="ARBA" id="ARBA00007275"/>
    </source>
</evidence>
<dbReference type="GO" id="GO:0046872">
    <property type="term" value="F:metal ion binding"/>
    <property type="evidence" value="ECO:0007669"/>
    <property type="project" value="UniProtKB-KW"/>
</dbReference>
<feature type="domain" description="Nudix hydrolase" evidence="11">
    <location>
        <begin position="45"/>
        <end position="183"/>
    </location>
</feature>
<keyword evidence="9" id="KW-0479">Metal-binding</keyword>
<evidence type="ECO:0000256" key="9">
    <source>
        <dbReference type="PIRSR" id="PIRSR604385-2"/>
    </source>
</evidence>
<dbReference type="InterPro" id="IPR004385">
    <property type="entry name" value="NDP_pyrophosphatase"/>
</dbReference>
<evidence type="ECO:0000256" key="2">
    <source>
        <dbReference type="ARBA" id="ARBA00001946"/>
    </source>
</evidence>
<dbReference type="RefSeq" id="WP_188823828.1">
    <property type="nucleotide sequence ID" value="NZ_BMHH01000006.1"/>
</dbReference>
<dbReference type="GO" id="GO:0006753">
    <property type="term" value="P:nucleoside phosphate metabolic process"/>
    <property type="evidence" value="ECO:0007669"/>
    <property type="project" value="TreeGrafter"/>
</dbReference>
<dbReference type="SUPFAM" id="SSF55811">
    <property type="entry name" value="Nudix"/>
    <property type="match status" value="1"/>
</dbReference>
<comment type="cofactor">
    <cofactor evidence="2 9">
        <name>Mg(2+)</name>
        <dbReference type="ChEBI" id="CHEBI:18420"/>
    </cofactor>
</comment>
<feature type="short sequence motif" description="Nudix box" evidence="10">
    <location>
        <begin position="87"/>
        <end position="108"/>
    </location>
</feature>
<dbReference type="EMBL" id="BMHH01000006">
    <property type="protein sequence ID" value="GGA91261.1"/>
    <property type="molecule type" value="Genomic_DNA"/>
</dbReference>
<dbReference type="PANTHER" id="PTHR11839:SF18">
    <property type="entry name" value="NUDIX HYDROLASE DOMAIN-CONTAINING PROTEIN"/>
    <property type="match status" value="1"/>
</dbReference>
<keyword evidence="13" id="KW-1185">Reference proteome</keyword>
<dbReference type="InterPro" id="IPR015797">
    <property type="entry name" value="NUDIX_hydrolase-like_dom_sf"/>
</dbReference>
<comment type="similarity">
    <text evidence="3">Belongs to the Nudix hydrolase family. NudK subfamily.</text>
</comment>
<dbReference type="Proteomes" id="UP000646478">
    <property type="component" value="Unassembled WGS sequence"/>
</dbReference>
<dbReference type="GO" id="GO:0005829">
    <property type="term" value="C:cytosol"/>
    <property type="evidence" value="ECO:0007669"/>
    <property type="project" value="TreeGrafter"/>
</dbReference>
<dbReference type="GO" id="GO:0016818">
    <property type="term" value="F:hydrolase activity, acting on acid anhydrides, in phosphorus-containing anhydrides"/>
    <property type="evidence" value="ECO:0007669"/>
    <property type="project" value="InterPro"/>
</dbReference>
<keyword evidence="9" id="KW-0460">Magnesium</keyword>
<feature type="binding site" evidence="9">
    <location>
        <position position="105"/>
    </location>
    <ligand>
        <name>Mg(2+)</name>
        <dbReference type="ChEBI" id="CHEBI:18420"/>
        <label>1</label>
    </ligand>
</feature>
<dbReference type="PANTHER" id="PTHR11839">
    <property type="entry name" value="UDP/ADP-SUGAR PYROPHOSPHATASE"/>
    <property type="match status" value="1"/>
</dbReference>
<organism evidence="12 13">
    <name type="scientific">Brucella endophytica</name>
    <dbReference type="NCBI Taxonomy" id="1963359"/>
    <lineage>
        <taxon>Bacteria</taxon>
        <taxon>Pseudomonadati</taxon>
        <taxon>Pseudomonadota</taxon>
        <taxon>Alphaproteobacteria</taxon>
        <taxon>Hyphomicrobiales</taxon>
        <taxon>Brucellaceae</taxon>
        <taxon>Brucella/Ochrobactrum group</taxon>
        <taxon>Brucella</taxon>
    </lineage>
</organism>
<comment type="caution">
    <text evidence="12">The sequence shown here is derived from an EMBL/GenBank/DDBJ whole genome shotgun (WGS) entry which is preliminary data.</text>
</comment>
<sequence>MSLQNRIRIRDVTTLSDDWYVLKKTTFDWLRSDGSWQTMSRETYDRGNGATLLPYDPARGTVLLTRQFRFPAYVNGHDDLLIEAAAGLLDEASPEERIRKEVEEELGLVLGETRKIFSCFMSPGSVTERLHFFVAEYDPTMRKGDGGGIAGEGEDIEVLELKIDEALAMIESGAIQDAKTIMLLQYAALNLMPLRR</sequence>
<comment type="subunit">
    <text evidence="4">Homodimer.</text>
</comment>
<evidence type="ECO:0000256" key="7">
    <source>
        <dbReference type="ARBA" id="ARBA00032162"/>
    </source>
</evidence>
<dbReference type="CDD" id="cd24157">
    <property type="entry name" value="NUDIX_GDPMK"/>
    <property type="match status" value="1"/>
</dbReference>
<evidence type="ECO:0000256" key="6">
    <source>
        <dbReference type="ARBA" id="ARBA00022801"/>
    </source>
</evidence>
<feature type="binding site" evidence="9">
    <location>
        <position position="86"/>
    </location>
    <ligand>
        <name>Mg(2+)</name>
        <dbReference type="ChEBI" id="CHEBI:18420"/>
        <label>1</label>
    </ligand>
</feature>
<evidence type="ECO:0000313" key="13">
    <source>
        <dbReference type="Proteomes" id="UP000646478"/>
    </source>
</evidence>
<evidence type="ECO:0000256" key="4">
    <source>
        <dbReference type="ARBA" id="ARBA00011738"/>
    </source>
</evidence>
<evidence type="ECO:0000259" key="11">
    <source>
        <dbReference type="PROSITE" id="PS51462"/>
    </source>
</evidence>
<comment type="catalytic activity">
    <reaction evidence="1">
        <text>GDP-alpha-D-mannose + H2O = alpha-D-mannose 1-phosphate + GMP + 2 H(+)</text>
        <dbReference type="Rhea" id="RHEA:27978"/>
        <dbReference type="ChEBI" id="CHEBI:15377"/>
        <dbReference type="ChEBI" id="CHEBI:15378"/>
        <dbReference type="ChEBI" id="CHEBI:57527"/>
        <dbReference type="ChEBI" id="CHEBI:58115"/>
        <dbReference type="ChEBI" id="CHEBI:58409"/>
    </reaction>
</comment>
<feature type="binding site" evidence="9">
    <location>
        <position position="101"/>
    </location>
    <ligand>
        <name>Mg(2+)</name>
        <dbReference type="ChEBI" id="CHEBI:18420"/>
        <label>1</label>
    </ligand>
</feature>
<dbReference type="NCBIfam" id="TIGR00052">
    <property type="entry name" value="nudix-type nucleoside diphosphatase, YffH/AdpP family"/>
    <property type="match status" value="1"/>
</dbReference>
<dbReference type="Gene3D" id="3.90.79.10">
    <property type="entry name" value="Nucleoside Triphosphate Pyrophosphohydrolase"/>
    <property type="match status" value="1"/>
</dbReference>
<dbReference type="AlphaFoldDB" id="A0A916SAZ8"/>
<evidence type="ECO:0000256" key="1">
    <source>
        <dbReference type="ARBA" id="ARBA00000847"/>
    </source>
</evidence>
<evidence type="ECO:0000256" key="5">
    <source>
        <dbReference type="ARBA" id="ARBA00016377"/>
    </source>
</evidence>
<evidence type="ECO:0000313" key="12">
    <source>
        <dbReference type="EMBL" id="GGA91261.1"/>
    </source>
</evidence>
<gene>
    <name evidence="12" type="ORF">GCM10011491_19080</name>
</gene>
<dbReference type="InterPro" id="IPR000086">
    <property type="entry name" value="NUDIX_hydrolase_dom"/>
</dbReference>
<evidence type="ECO:0000256" key="8">
    <source>
        <dbReference type="ARBA" id="ARBA00032272"/>
    </source>
</evidence>
<keyword evidence="6" id="KW-0378">Hydrolase</keyword>